<keyword evidence="3" id="KW-1185">Reference proteome</keyword>
<proteinExistence type="predicted"/>
<dbReference type="AlphaFoldDB" id="A0AAD5SAH7"/>
<dbReference type="Proteomes" id="UP001212841">
    <property type="component" value="Unassembled WGS sequence"/>
</dbReference>
<evidence type="ECO:0000313" key="2">
    <source>
        <dbReference type="EMBL" id="KAJ3049080.1"/>
    </source>
</evidence>
<comment type="caution">
    <text evidence="2">The sequence shown here is derived from an EMBL/GenBank/DDBJ whole genome shotgun (WGS) entry which is preliminary data.</text>
</comment>
<dbReference type="EMBL" id="JADGJD010000696">
    <property type="protein sequence ID" value="KAJ3049080.1"/>
    <property type="molecule type" value="Genomic_DNA"/>
</dbReference>
<name>A0AAD5SAH7_9FUNG</name>
<organism evidence="2 3">
    <name type="scientific">Rhizophlyctis rosea</name>
    <dbReference type="NCBI Taxonomy" id="64517"/>
    <lineage>
        <taxon>Eukaryota</taxon>
        <taxon>Fungi</taxon>
        <taxon>Fungi incertae sedis</taxon>
        <taxon>Chytridiomycota</taxon>
        <taxon>Chytridiomycota incertae sedis</taxon>
        <taxon>Chytridiomycetes</taxon>
        <taxon>Rhizophlyctidales</taxon>
        <taxon>Rhizophlyctidaceae</taxon>
        <taxon>Rhizophlyctis</taxon>
    </lineage>
</organism>
<feature type="non-terminal residue" evidence="2">
    <location>
        <position position="1"/>
    </location>
</feature>
<evidence type="ECO:0000313" key="3">
    <source>
        <dbReference type="Proteomes" id="UP001212841"/>
    </source>
</evidence>
<gene>
    <name evidence="2" type="ORF">HK097_009884</name>
</gene>
<accession>A0AAD5SAH7</accession>
<protein>
    <submittedName>
        <fullName evidence="2">Uncharacterized protein</fullName>
    </submittedName>
</protein>
<sequence>MSGKGKLSFKGDKTEKKKKKRKAVHEEEEKLPDEGDFQQHPRFLHNGIRKLTVLDSSTGWLPVETLDDFR</sequence>
<evidence type="ECO:0000256" key="1">
    <source>
        <dbReference type="SAM" id="MobiDB-lite"/>
    </source>
</evidence>
<feature type="region of interest" description="Disordered" evidence="1">
    <location>
        <begin position="1"/>
        <end position="40"/>
    </location>
</feature>
<reference evidence="2" key="1">
    <citation type="submission" date="2020-05" db="EMBL/GenBank/DDBJ databases">
        <title>Phylogenomic resolution of chytrid fungi.</title>
        <authorList>
            <person name="Stajich J.E."/>
            <person name="Amses K."/>
            <person name="Simmons R."/>
            <person name="Seto K."/>
            <person name="Myers J."/>
            <person name="Bonds A."/>
            <person name="Quandt C.A."/>
            <person name="Barry K."/>
            <person name="Liu P."/>
            <person name="Grigoriev I."/>
            <person name="Longcore J.E."/>
            <person name="James T.Y."/>
        </authorList>
    </citation>
    <scope>NUCLEOTIDE SEQUENCE</scope>
    <source>
        <strain evidence="2">JEL0318</strain>
    </source>
</reference>